<dbReference type="EMBL" id="QVLV01000021">
    <property type="protein sequence ID" value="RGE56782.1"/>
    <property type="molecule type" value="Genomic_DNA"/>
</dbReference>
<keyword evidence="5 7" id="KW-1133">Transmembrane helix</keyword>
<keyword evidence="2 7" id="KW-0813">Transport</keyword>
<comment type="caution">
    <text evidence="9">The sequence shown here is derived from an EMBL/GenBank/DDBJ whole genome shotgun (WGS) entry which is preliminary data.</text>
</comment>
<dbReference type="EMBL" id="QVLU01000013">
    <property type="protein sequence ID" value="RGE70867.1"/>
    <property type="molecule type" value="Genomic_DNA"/>
</dbReference>
<evidence type="ECO:0000313" key="10">
    <source>
        <dbReference type="EMBL" id="RGE70867.1"/>
    </source>
</evidence>
<dbReference type="InterPro" id="IPR035906">
    <property type="entry name" value="MetI-like_sf"/>
</dbReference>
<dbReference type="OrthoDB" id="9785836at2"/>
<evidence type="ECO:0000313" key="12">
    <source>
        <dbReference type="Proteomes" id="UP000261166"/>
    </source>
</evidence>
<evidence type="ECO:0000256" key="6">
    <source>
        <dbReference type="ARBA" id="ARBA00023136"/>
    </source>
</evidence>
<feature type="transmembrane region" description="Helical" evidence="7">
    <location>
        <begin position="110"/>
        <end position="133"/>
    </location>
</feature>
<dbReference type="Pfam" id="PF00528">
    <property type="entry name" value="BPD_transp_1"/>
    <property type="match status" value="1"/>
</dbReference>
<reference evidence="11 12" key="1">
    <citation type="submission" date="2018-08" db="EMBL/GenBank/DDBJ databases">
        <title>A genome reference for cultivated species of the human gut microbiota.</title>
        <authorList>
            <person name="Zou Y."/>
            <person name="Xue W."/>
            <person name="Luo G."/>
        </authorList>
    </citation>
    <scope>NUCLEOTIDE SEQUENCE [LARGE SCALE GENOMIC DNA]</scope>
    <source>
        <strain evidence="10 12">AF26-4BH</strain>
        <strain evidence="9 11">TF05-5AC</strain>
    </source>
</reference>
<dbReference type="Proteomes" id="UP000260812">
    <property type="component" value="Unassembled WGS sequence"/>
</dbReference>
<accession>A0A3E3HY93</accession>
<dbReference type="InterPro" id="IPR000515">
    <property type="entry name" value="MetI-like"/>
</dbReference>
<protein>
    <submittedName>
        <fullName evidence="9">Sugar ABC transporter permease</fullName>
    </submittedName>
</protein>
<dbReference type="Gene3D" id="1.10.3720.10">
    <property type="entry name" value="MetI-like"/>
    <property type="match status" value="1"/>
</dbReference>
<keyword evidence="4 7" id="KW-0812">Transmembrane</keyword>
<dbReference type="SUPFAM" id="SSF161098">
    <property type="entry name" value="MetI-like"/>
    <property type="match status" value="1"/>
</dbReference>
<evidence type="ECO:0000256" key="3">
    <source>
        <dbReference type="ARBA" id="ARBA00022475"/>
    </source>
</evidence>
<feature type="transmembrane region" description="Helical" evidence="7">
    <location>
        <begin position="153"/>
        <end position="172"/>
    </location>
</feature>
<dbReference type="GO" id="GO:0055085">
    <property type="term" value="P:transmembrane transport"/>
    <property type="evidence" value="ECO:0007669"/>
    <property type="project" value="InterPro"/>
</dbReference>
<evidence type="ECO:0000256" key="7">
    <source>
        <dbReference type="RuleBase" id="RU363032"/>
    </source>
</evidence>
<feature type="transmembrane region" description="Helical" evidence="7">
    <location>
        <begin position="208"/>
        <end position="232"/>
    </location>
</feature>
<feature type="transmembrane region" description="Helical" evidence="7">
    <location>
        <begin position="12"/>
        <end position="31"/>
    </location>
</feature>
<gene>
    <name evidence="10" type="ORF">DWY69_15170</name>
    <name evidence="9" type="ORF">DXC51_22770</name>
</gene>
<proteinExistence type="inferred from homology"/>
<evidence type="ECO:0000256" key="4">
    <source>
        <dbReference type="ARBA" id="ARBA00022692"/>
    </source>
</evidence>
<keyword evidence="11" id="KW-1185">Reference proteome</keyword>
<sequence length="305" mass="34716">MKKKKRRLHLNWALYLMLIPGFIYLLFNNYIPMTFTVIAFKKYNFQKGIWGSEFIGFDNFKSLFSTRDSWIILRNTVGYNLIFIAIGLFVGLAIAILLDELNSKRGKRAFQMTYLIPYMISITVVSYIVYALLSTDTGFINNSVLEPMGKKGVSWYAQPAFWPFILVAVNQWKWLGYNSIIYYSSVISIDSSYYEAATIDGATRFQRIMYITIPIIRSTIITMTLLQLGSIFRSDFGLFYQVPMDSSALMNVTNTIDTYVYRGIKSVGTLGMSSAAGLYQSVVGFVLILAANGIVRKIDRDSAIF</sequence>
<dbReference type="Proteomes" id="UP000261166">
    <property type="component" value="Unassembled WGS sequence"/>
</dbReference>
<keyword evidence="6 7" id="KW-0472">Membrane</keyword>
<organism evidence="9 11">
    <name type="scientific">Eisenbergiella massiliensis</name>
    <dbReference type="NCBI Taxonomy" id="1720294"/>
    <lineage>
        <taxon>Bacteria</taxon>
        <taxon>Bacillati</taxon>
        <taxon>Bacillota</taxon>
        <taxon>Clostridia</taxon>
        <taxon>Lachnospirales</taxon>
        <taxon>Lachnospiraceae</taxon>
        <taxon>Eisenbergiella</taxon>
    </lineage>
</organism>
<dbReference type="RefSeq" id="WP_021639973.1">
    <property type="nucleotide sequence ID" value="NZ_QVLU01000013.1"/>
</dbReference>
<dbReference type="GO" id="GO:0005886">
    <property type="term" value="C:plasma membrane"/>
    <property type="evidence" value="ECO:0007669"/>
    <property type="project" value="UniProtKB-SubCell"/>
</dbReference>
<dbReference type="PANTHER" id="PTHR43227:SF11">
    <property type="entry name" value="BLL4140 PROTEIN"/>
    <property type="match status" value="1"/>
</dbReference>
<dbReference type="AlphaFoldDB" id="A0A3E3HY93"/>
<evidence type="ECO:0000256" key="5">
    <source>
        <dbReference type="ARBA" id="ARBA00022989"/>
    </source>
</evidence>
<feature type="transmembrane region" description="Helical" evidence="7">
    <location>
        <begin position="77"/>
        <end position="98"/>
    </location>
</feature>
<dbReference type="PANTHER" id="PTHR43227">
    <property type="entry name" value="BLL4140 PROTEIN"/>
    <property type="match status" value="1"/>
</dbReference>
<evidence type="ECO:0000256" key="2">
    <source>
        <dbReference type="ARBA" id="ARBA00022448"/>
    </source>
</evidence>
<evidence type="ECO:0000313" key="11">
    <source>
        <dbReference type="Proteomes" id="UP000260812"/>
    </source>
</evidence>
<evidence type="ECO:0000259" key="8">
    <source>
        <dbReference type="PROSITE" id="PS50928"/>
    </source>
</evidence>
<feature type="domain" description="ABC transmembrane type-1" evidence="8">
    <location>
        <begin position="73"/>
        <end position="291"/>
    </location>
</feature>
<dbReference type="PROSITE" id="PS50928">
    <property type="entry name" value="ABC_TM1"/>
    <property type="match status" value="1"/>
</dbReference>
<keyword evidence="3" id="KW-1003">Cell membrane</keyword>
<dbReference type="InterPro" id="IPR050809">
    <property type="entry name" value="UgpAE/MalFG_permease"/>
</dbReference>
<name>A0A3E3HY93_9FIRM</name>
<comment type="similarity">
    <text evidence="7">Belongs to the binding-protein-dependent transport system permease family.</text>
</comment>
<evidence type="ECO:0000313" key="9">
    <source>
        <dbReference type="EMBL" id="RGE56782.1"/>
    </source>
</evidence>
<comment type="subcellular location">
    <subcellularLocation>
        <location evidence="1 7">Cell membrane</location>
        <topology evidence="1 7">Multi-pass membrane protein</topology>
    </subcellularLocation>
</comment>
<feature type="transmembrane region" description="Helical" evidence="7">
    <location>
        <begin position="276"/>
        <end position="295"/>
    </location>
</feature>
<evidence type="ECO:0000256" key="1">
    <source>
        <dbReference type="ARBA" id="ARBA00004651"/>
    </source>
</evidence>
<dbReference type="CDD" id="cd06261">
    <property type="entry name" value="TM_PBP2"/>
    <property type="match status" value="1"/>
</dbReference>